<comment type="caution">
    <text evidence="1">The sequence shown here is derived from an EMBL/GenBank/DDBJ whole genome shotgun (WGS) entry which is preliminary data.</text>
</comment>
<name>A0A9X0C8C5_9EURO</name>
<organism evidence="1 2">
    <name type="scientific">Penicillium fimorum</name>
    <dbReference type="NCBI Taxonomy" id="1882269"/>
    <lineage>
        <taxon>Eukaryota</taxon>
        <taxon>Fungi</taxon>
        <taxon>Dikarya</taxon>
        <taxon>Ascomycota</taxon>
        <taxon>Pezizomycotina</taxon>
        <taxon>Eurotiomycetes</taxon>
        <taxon>Eurotiomycetidae</taxon>
        <taxon>Eurotiales</taxon>
        <taxon>Aspergillaceae</taxon>
        <taxon>Penicillium</taxon>
    </lineage>
</organism>
<dbReference type="EMBL" id="JAPWDS010000002">
    <property type="protein sequence ID" value="KAJ5512807.1"/>
    <property type="molecule type" value="Genomic_DNA"/>
</dbReference>
<reference evidence="1" key="1">
    <citation type="submission" date="2022-12" db="EMBL/GenBank/DDBJ databases">
        <authorList>
            <person name="Petersen C."/>
        </authorList>
    </citation>
    <scope>NUCLEOTIDE SEQUENCE</scope>
    <source>
        <strain evidence="1">IBT 29495</strain>
    </source>
</reference>
<dbReference type="PANTHER" id="PTHR11803">
    <property type="entry name" value="2-IMINOBUTANOATE/2-IMINOPROPANOATE DEAMINASE RIDA"/>
    <property type="match status" value="1"/>
</dbReference>
<dbReference type="OrthoDB" id="309640at2759"/>
<dbReference type="Gene3D" id="3.30.1330.40">
    <property type="entry name" value="RutC-like"/>
    <property type="match status" value="1"/>
</dbReference>
<evidence type="ECO:0000313" key="2">
    <source>
        <dbReference type="Proteomes" id="UP001149954"/>
    </source>
</evidence>
<evidence type="ECO:0000313" key="1">
    <source>
        <dbReference type="EMBL" id="KAJ5512807.1"/>
    </source>
</evidence>
<protein>
    <recommendedName>
        <fullName evidence="3">YjgF/Yer057p/UK114 family</fullName>
    </recommendedName>
</protein>
<dbReference type="SUPFAM" id="SSF55298">
    <property type="entry name" value="YjgF-like"/>
    <property type="match status" value="1"/>
</dbReference>
<dbReference type="Proteomes" id="UP001149954">
    <property type="component" value="Unassembled WGS sequence"/>
</dbReference>
<accession>A0A9X0C8C5</accession>
<gene>
    <name evidence="1" type="ORF">N7463_002359</name>
</gene>
<dbReference type="AlphaFoldDB" id="A0A9X0C8C5"/>
<proteinExistence type="predicted"/>
<dbReference type="GO" id="GO:0019239">
    <property type="term" value="F:deaminase activity"/>
    <property type="evidence" value="ECO:0007669"/>
    <property type="project" value="TreeGrafter"/>
</dbReference>
<dbReference type="InterPro" id="IPR035959">
    <property type="entry name" value="RutC-like_sf"/>
</dbReference>
<dbReference type="GO" id="GO:0005739">
    <property type="term" value="C:mitochondrion"/>
    <property type="evidence" value="ECO:0007669"/>
    <property type="project" value="TreeGrafter"/>
</dbReference>
<evidence type="ECO:0008006" key="3">
    <source>
        <dbReference type="Google" id="ProtNLM"/>
    </source>
</evidence>
<dbReference type="GO" id="GO:0005829">
    <property type="term" value="C:cytosol"/>
    <property type="evidence" value="ECO:0007669"/>
    <property type="project" value="TreeGrafter"/>
</dbReference>
<dbReference type="InterPro" id="IPR006175">
    <property type="entry name" value="YjgF/YER057c/UK114"/>
</dbReference>
<dbReference type="PANTHER" id="PTHR11803:SF39">
    <property type="entry name" value="2-IMINOBUTANOATE_2-IMINOPROPANOATE DEAMINASE"/>
    <property type="match status" value="1"/>
</dbReference>
<keyword evidence="2" id="KW-1185">Reference proteome</keyword>
<sequence>MSHLQYFNYDGWGQKAKRDFYYSQAVRIGDRIECGWDPQTFVIHREINAQIYQAFVNVDLNLKHAGGKGWEQVFRVNSYHVPINDEALEAMVRNFKKWMPNHQPIWTCVGVTRLGEDDMRVEIEVVAHDP</sequence>
<reference evidence="1" key="2">
    <citation type="journal article" date="2023" name="IMA Fungus">
        <title>Comparative genomic study of the Penicillium genus elucidates a diverse pangenome and 15 lateral gene transfer events.</title>
        <authorList>
            <person name="Petersen C."/>
            <person name="Sorensen T."/>
            <person name="Nielsen M.R."/>
            <person name="Sondergaard T.E."/>
            <person name="Sorensen J.L."/>
            <person name="Fitzpatrick D.A."/>
            <person name="Frisvad J.C."/>
            <person name="Nielsen K.L."/>
        </authorList>
    </citation>
    <scope>NUCLEOTIDE SEQUENCE</scope>
    <source>
        <strain evidence="1">IBT 29495</strain>
    </source>
</reference>
<dbReference type="Pfam" id="PF01042">
    <property type="entry name" value="Ribonuc_L-PSP"/>
    <property type="match status" value="1"/>
</dbReference>
<dbReference type="CDD" id="cd06152">
    <property type="entry name" value="YjgF_YER057c_UK114_like_4"/>
    <property type="match status" value="1"/>
</dbReference>